<reference evidence="2" key="1">
    <citation type="submission" date="2021-03" db="EMBL/GenBank/DDBJ databases">
        <title>Chromosome level genome of the anhydrobiotic midge Polypedilum vanderplanki.</title>
        <authorList>
            <person name="Yoshida Y."/>
            <person name="Kikawada T."/>
            <person name="Gusev O."/>
        </authorList>
    </citation>
    <scope>NUCLEOTIDE SEQUENCE</scope>
    <source>
        <strain evidence="2">NIAS01</strain>
        <tissue evidence="2">Whole body or cell culture</tissue>
    </source>
</reference>
<accession>A0A9J6CM67</accession>
<keyword evidence="3" id="KW-1185">Reference proteome</keyword>
<dbReference type="EMBL" id="JADBJN010000001">
    <property type="protein sequence ID" value="KAG5683036.1"/>
    <property type="molecule type" value="Genomic_DNA"/>
</dbReference>
<evidence type="ECO:0000313" key="2">
    <source>
        <dbReference type="EMBL" id="KAG5683036.1"/>
    </source>
</evidence>
<comment type="caution">
    <text evidence="2">The sequence shown here is derived from an EMBL/GenBank/DDBJ whole genome shotgun (WGS) entry which is preliminary data.</text>
</comment>
<proteinExistence type="predicted"/>
<gene>
    <name evidence="2" type="ORF">PVAND_012343</name>
</gene>
<organism evidence="2 3">
    <name type="scientific">Polypedilum vanderplanki</name>
    <name type="common">Sleeping chironomid midge</name>
    <dbReference type="NCBI Taxonomy" id="319348"/>
    <lineage>
        <taxon>Eukaryota</taxon>
        <taxon>Metazoa</taxon>
        <taxon>Ecdysozoa</taxon>
        <taxon>Arthropoda</taxon>
        <taxon>Hexapoda</taxon>
        <taxon>Insecta</taxon>
        <taxon>Pterygota</taxon>
        <taxon>Neoptera</taxon>
        <taxon>Endopterygota</taxon>
        <taxon>Diptera</taxon>
        <taxon>Nematocera</taxon>
        <taxon>Chironomoidea</taxon>
        <taxon>Chironomidae</taxon>
        <taxon>Chironominae</taxon>
        <taxon>Polypedilum</taxon>
        <taxon>Polypedilum</taxon>
    </lineage>
</organism>
<protein>
    <submittedName>
        <fullName evidence="2">Uncharacterized protein</fullName>
    </submittedName>
</protein>
<dbReference type="AlphaFoldDB" id="A0A9J6CM67"/>
<name>A0A9J6CM67_POLVA</name>
<evidence type="ECO:0000256" key="1">
    <source>
        <dbReference type="SAM" id="MobiDB-lite"/>
    </source>
</evidence>
<dbReference type="Proteomes" id="UP001107558">
    <property type="component" value="Chromosome 1"/>
</dbReference>
<sequence>MFPQNQQPGFNVYSTTQPQIGMPFPQNSNATFPNQQTIGFQTNHQMIPQQQPISYSVIPNQQMIPQQQNFPAIQGQMQYPAMYYQTVPQNQGGFMGNHF</sequence>
<feature type="region of interest" description="Disordered" evidence="1">
    <location>
        <begin position="1"/>
        <end position="35"/>
    </location>
</feature>
<evidence type="ECO:0000313" key="3">
    <source>
        <dbReference type="Proteomes" id="UP001107558"/>
    </source>
</evidence>